<comment type="caution">
    <text evidence="2">The sequence shown here is derived from an EMBL/GenBank/DDBJ whole genome shotgun (WGS) entry which is preliminary data.</text>
</comment>
<evidence type="ECO:0000313" key="2">
    <source>
        <dbReference type="EMBL" id="KAK0601033.1"/>
    </source>
</evidence>
<dbReference type="SUPFAM" id="SSF54403">
    <property type="entry name" value="Cystatin/monellin"/>
    <property type="match status" value="1"/>
</dbReference>
<feature type="region of interest" description="Disordered" evidence="1">
    <location>
        <begin position="1"/>
        <end position="27"/>
    </location>
</feature>
<evidence type="ECO:0000313" key="3">
    <source>
        <dbReference type="Proteomes" id="UP001168877"/>
    </source>
</evidence>
<evidence type="ECO:0000256" key="1">
    <source>
        <dbReference type="SAM" id="MobiDB-lite"/>
    </source>
</evidence>
<dbReference type="Proteomes" id="UP001168877">
    <property type="component" value="Unassembled WGS sequence"/>
</dbReference>
<organism evidence="2 3">
    <name type="scientific">Acer saccharum</name>
    <name type="common">Sugar maple</name>
    <dbReference type="NCBI Taxonomy" id="4024"/>
    <lineage>
        <taxon>Eukaryota</taxon>
        <taxon>Viridiplantae</taxon>
        <taxon>Streptophyta</taxon>
        <taxon>Embryophyta</taxon>
        <taxon>Tracheophyta</taxon>
        <taxon>Spermatophyta</taxon>
        <taxon>Magnoliopsida</taxon>
        <taxon>eudicotyledons</taxon>
        <taxon>Gunneridae</taxon>
        <taxon>Pentapetalae</taxon>
        <taxon>rosids</taxon>
        <taxon>malvids</taxon>
        <taxon>Sapindales</taxon>
        <taxon>Sapindaceae</taxon>
        <taxon>Hippocastanoideae</taxon>
        <taxon>Acereae</taxon>
        <taxon>Acer</taxon>
    </lineage>
</organism>
<reference evidence="2" key="2">
    <citation type="submission" date="2023-06" db="EMBL/GenBank/DDBJ databases">
        <authorList>
            <person name="Swenson N.G."/>
            <person name="Wegrzyn J.L."/>
            <person name="Mcevoy S.L."/>
        </authorList>
    </citation>
    <scope>NUCLEOTIDE SEQUENCE</scope>
    <source>
        <strain evidence="2">NS2018</strain>
        <tissue evidence="2">Leaf</tissue>
    </source>
</reference>
<dbReference type="InterPro" id="IPR046350">
    <property type="entry name" value="Cystatin_sf"/>
</dbReference>
<reference evidence="2" key="1">
    <citation type="journal article" date="2022" name="Plant J.">
        <title>Strategies of tolerance reflected in two North American maple genomes.</title>
        <authorList>
            <person name="McEvoy S.L."/>
            <person name="Sezen U.U."/>
            <person name="Trouern-Trend A."/>
            <person name="McMahon S.M."/>
            <person name="Schaberg P.G."/>
            <person name="Yang J."/>
            <person name="Wegrzyn J.L."/>
            <person name="Swenson N.G."/>
        </authorList>
    </citation>
    <scope>NUCLEOTIDE SEQUENCE</scope>
    <source>
        <strain evidence="2">NS2018</strain>
    </source>
</reference>
<dbReference type="AlphaFoldDB" id="A0AA39W393"/>
<accession>A0AA39W393</accession>
<gene>
    <name evidence="2" type="ORF">LWI29_020718</name>
</gene>
<feature type="compositionally biased region" description="Basic and acidic residues" evidence="1">
    <location>
        <begin position="1"/>
        <end position="11"/>
    </location>
</feature>
<evidence type="ECO:0008006" key="4">
    <source>
        <dbReference type="Google" id="ProtNLM"/>
    </source>
</evidence>
<sequence length="277" mass="31482">MERERETGQQREEDEDVGGPKKKRGGVVHQNMAVVQQNMSEVHQKYDFIDPYDPFWDGSPYIAEPTDKPYFVEYANQLKTTEGFHVDLIPKSICCTGIVPEDVDSEGTIIAAKAAVEEFNRLKGALFKLSKILNANCLIISSLLYFLTLQCSDGRFYEAKIDLQFRNKGCELVMFRPAKYYPRPRHYYSKTNEVEGQSLLMSCRLRASAGNPLPCLLCPFHPEQLPTQTPFRFWRKTKPGGFPAFKTYPADLLVPVNPGACLSRSYPLHFDLPSALL</sequence>
<dbReference type="EMBL" id="JAUESC010000003">
    <property type="protein sequence ID" value="KAK0601033.1"/>
    <property type="molecule type" value="Genomic_DNA"/>
</dbReference>
<name>A0AA39W393_ACESA</name>
<protein>
    <recommendedName>
        <fullName evidence="4">Cystatin domain-containing protein</fullName>
    </recommendedName>
</protein>
<proteinExistence type="predicted"/>
<keyword evidence="3" id="KW-1185">Reference proteome</keyword>
<dbReference type="Gene3D" id="3.10.450.10">
    <property type="match status" value="1"/>
</dbReference>